<dbReference type="EMBL" id="CP070499">
    <property type="protein sequence ID" value="QSB13683.1"/>
    <property type="molecule type" value="Genomic_DNA"/>
</dbReference>
<gene>
    <name evidence="4" type="ORF">JQS43_19200</name>
</gene>
<keyword evidence="2" id="KW-0812">Transmembrane</keyword>
<organism evidence="4 5">
    <name type="scientific">Natronosporangium hydrolyticum</name>
    <dbReference type="NCBI Taxonomy" id="2811111"/>
    <lineage>
        <taxon>Bacteria</taxon>
        <taxon>Bacillati</taxon>
        <taxon>Actinomycetota</taxon>
        <taxon>Actinomycetes</taxon>
        <taxon>Micromonosporales</taxon>
        <taxon>Micromonosporaceae</taxon>
        <taxon>Natronosporangium</taxon>
    </lineage>
</organism>
<dbReference type="Proteomes" id="UP000662857">
    <property type="component" value="Chromosome"/>
</dbReference>
<dbReference type="Pfam" id="PF08044">
    <property type="entry name" value="DUF1707"/>
    <property type="match status" value="1"/>
</dbReference>
<evidence type="ECO:0000256" key="2">
    <source>
        <dbReference type="SAM" id="Phobius"/>
    </source>
</evidence>
<feature type="region of interest" description="Disordered" evidence="1">
    <location>
        <begin position="1"/>
        <end position="38"/>
    </location>
</feature>
<reference evidence="4" key="1">
    <citation type="submission" date="2021-02" db="EMBL/GenBank/DDBJ databases">
        <title>Natrosporangium hydrolyticum gen. nov., sp. nov, a haloalkaliphilic actinobacterium from a soda solonchak soil.</title>
        <authorList>
            <person name="Sorokin D.Y."/>
            <person name="Khijniak T.V."/>
            <person name="Zakharycheva A.P."/>
            <person name="Boueva O.V."/>
            <person name="Ariskina E.V."/>
            <person name="Hahnke R.L."/>
            <person name="Bunk B."/>
            <person name="Sproer C."/>
            <person name="Schumann P."/>
            <person name="Evtushenko L.I."/>
            <person name="Kublanov I.V."/>
        </authorList>
    </citation>
    <scope>NUCLEOTIDE SEQUENCE</scope>
    <source>
        <strain evidence="4">DSM 106523</strain>
    </source>
</reference>
<evidence type="ECO:0000259" key="3">
    <source>
        <dbReference type="Pfam" id="PF08044"/>
    </source>
</evidence>
<feature type="domain" description="DUF1707" evidence="3">
    <location>
        <begin position="35"/>
        <end position="83"/>
    </location>
</feature>
<accession>A0A895YE15</accession>
<evidence type="ECO:0000256" key="1">
    <source>
        <dbReference type="SAM" id="MobiDB-lite"/>
    </source>
</evidence>
<evidence type="ECO:0000313" key="5">
    <source>
        <dbReference type="Proteomes" id="UP000662857"/>
    </source>
</evidence>
<dbReference type="RefSeq" id="WP_239675783.1">
    <property type="nucleotide sequence ID" value="NZ_CP070499.1"/>
</dbReference>
<dbReference type="AlphaFoldDB" id="A0A895YE15"/>
<name>A0A895YE15_9ACTN</name>
<keyword evidence="2" id="KW-0472">Membrane</keyword>
<dbReference type="InterPro" id="IPR012551">
    <property type="entry name" value="DUF1707_SHOCT-like"/>
</dbReference>
<evidence type="ECO:0000313" key="4">
    <source>
        <dbReference type="EMBL" id="QSB13683.1"/>
    </source>
</evidence>
<feature type="transmembrane region" description="Helical" evidence="2">
    <location>
        <begin position="129"/>
        <end position="153"/>
    </location>
</feature>
<keyword evidence="5" id="KW-1185">Reference proteome</keyword>
<keyword evidence="2" id="KW-1133">Transmembrane helix</keyword>
<protein>
    <submittedName>
        <fullName evidence="4">DUF1707 domain-containing protein</fullName>
    </submittedName>
</protein>
<proteinExistence type="predicted"/>
<sequence length="202" mass="22299">MTDPRSSVPPGQPSPPGQPHFGNQQPSPEQWPPAESDRKVVADRLRIAVDEGRLDLMEYDRRLRAAESAGTMVELHSVVGDLPTPAEQVLTQIGEITITQTTVHTPNGPIPLRGAQWLGQDHWHHEQKIATWGIVLAVVLFFCIGPFSLLFLLAKESRYSGTVDVTVSSGSRQYTARIPIQSHQHAHHVHQQVTYARSLSSG</sequence>
<dbReference type="KEGG" id="nhy:JQS43_19200"/>